<evidence type="ECO:0000256" key="8">
    <source>
        <dbReference type="ARBA" id="ARBA00022989"/>
    </source>
</evidence>
<dbReference type="RefSeq" id="WP_168519958.1">
    <property type="nucleotide sequence ID" value="NZ_JAAXLS010000029.1"/>
</dbReference>
<dbReference type="InterPro" id="IPR003660">
    <property type="entry name" value="HAMP_dom"/>
</dbReference>
<organism evidence="15 16">
    <name type="scientific">Amycolatopsis acididurans</name>
    <dbReference type="NCBI Taxonomy" id="2724524"/>
    <lineage>
        <taxon>Bacteria</taxon>
        <taxon>Bacillati</taxon>
        <taxon>Actinomycetota</taxon>
        <taxon>Actinomycetes</taxon>
        <taxon>Pseudonocardiales</taxon>
        <taxon>Pseudonocardiaceae</taxon>
        <taxon>Amycolatopsis</taxon>
    </lineage>
</organism>
<sequence length="455" mass="47609">MRRWPIRIRLTAAFTVLMALVLLGVGFATVTHTRSSLDSSITEALTYRLRDLQPVAGAPVPELSGISRDTGEQVLDPAGRVIASSPEVAGTALLSPAELASAHGGLLLADHAAAGTVDGPARIAAGPTGDGSRTAVVAVTLSDRDTAVAGLRRELLIAFPLVLLAAGVGAYLLAAFALRPVERMRGRAAALTASTSERLPLPPARDKISRLGTTFNDLLDRLHAALKRERRFVADASHELRTPLSLLTTELELALRRPRTAHELTTALGSALEETERLSRLAQDLLLLARSDQTDTPAPPDTVVELRPALESVITRYRTAVREHDVILDCAAGLSVRADPDDLDRAVSNLIDNALRHGGPPIIVIGCPASGEAADAVTITVGDHGPGFDPDFLPRAFERFTRADNARSGGGTGLGLAIVAALAGRNGGHATAANQPDRGSAVTITLPAPPTSGRP</sequence>
<evidence type="ECO:0000256" key="5">
    <source>
        <dbReference type="ARBA" id="ARBA00022679"/>
    </source>
</evidence>
<reference evidence="15 16" key="1">
    <citation type="submission" date="2020-04" db="EMBL/GenBank/DDBJ databases">
        <title>Novel species.</title>
        <authorList>
            <person name="Teo W.F.A."/>
            <person name="Lipun K."/>
            <person name="Srisuk N."/>
            <person name="Duangmal K."/>
        </authorList>
    </citation>
    <scope>NUCLEOTIDE SEQUENCE [LARGE SCALE GENOMIC DNA]</scope>
    <source>
        <strain evidence="15 16">K13G38</strain>
    </source>
</reference>
<dbReference type="EMBL" id="JAAXLS010000029">
    <property type="protein sequence ID" value="NKQ56928.1"/>
    <property type="molecule type" value="Genomic_DNA"/>
</dbReference>
<comment type="catalytic activity">
    <reaction evidence="1">
        <text>ATP + protein L-histidine = ADP + protein N-phospho-L-histidine.</text>
        <dbReference type="EC" id="2.7.13.3"/>
    </reaction>
</comment>
<evidence type="ECO:0000313" key="16">
    <source>
        <dbReference type="Proteomes" id="UP000715441"/>
    </source>
</evidence>
<dbReference type="Gene3D" id="1.10.287.130">
    <property type="match status" value="1"/>
</dbReference>
<dbReference type="Proteomes" id="UP000715441">
    <property type="component" value="Unassembled WGS sequence"/>
</dbReference>
<evidence type="ECO:0000313" key="15">
    <source>
        <dbReference type="EMBL" id="NKQ56928.1"/>
    </source>
</evidence>
<keyword evidence="5" id="KW-0808">Transferase</keyword>
<dbReference type="SUPFAM" id="SSF55874">
    <property type="entry name" value="ATPase domain of HSP90 chaperone/DNA topoisomerase II/histidine kinase"/>
    <property type="match status" value="1"/>
</dbReference>
<dbReference type="PRINTS" id="PR00344">
    <property type="entry name" value="BCTRLSENSOR"/>
</dbReference>
<dbReference type="InterPro" id="IPR003594">
    <property type="entry name" value="HATPase_dom"/>
</dbReference>
<evidence type="ECO:0000256" key="11">
    <source>
        <dbReference type="SAM" id="MobiDB-lite"/>
    </source>
</evidence>
<dbReference type="InterPro" id="IPR005467">
    <property type="entry name" value="His_kinase_dom"/>
</dbReference>
<dbReference type="SMART" id="SM00388">
    <property type="entry name" value="HisKA"/>
    <property type="match status" value="1"/>
</dbReference>
<keyword evidence="6 12" id="KW-0812">Transmembrane</keyword>
<dbReference type="SMART" id="SM00304">
    <property type="entry name" value="HAMP"/>
    <property type="match status" value="1"/>
</dbReference>
<dbReference type="CDD" id="cd00082">
    <property type="entry name" value="HisKA"/>
    <property type="match status" value="1"/>
</dbReference>
<feature type="domain" description="Histidine kinase" evidence="13">
    <location>
        <begin position="235"/>
        <end position="450"/>
    </location>
</feature>
<accession>A0ABX1JAY8</accession>
<evidence type="ECO:0000256" key="3">
    <source>
        <dbReference type="ARBA" id="ARBA00012438"/>
    </source>
</evidence>
<dbReference type="InterPro" id="IPR050428">
    <property type="entry name" value="TCS_sensor_his_kinase"/>
</dbReference>
<gene>
    <name evidence="15" type="ORF">HFP15_29065</name>
</gene>
<proteinExistence type="predicted"/>
<dbReference type="SMART" id="SM00387">
    <property type="entry name" value="HATPase_c"/>
    <property type="match status" value="1"/>
</dbReference>
<evidence type="ECO:0000256" key="1">
    <source>
        <dbReference type="ARBA" id="ARBA00000085"/>
    </source>
</evidence>
<evidence type="ECO:0000256" key="4">
    <source>
        <dbReference type="ARBA" id="ARBA00022553"/>
    </source>
</evidence>
<dbReference type="PROSITE" id="PS50885">
    <property type="entry name" value="HAMP"/>
    <property type="match status" value="1"/>
</dbReference>
<dbReference type="SUPFAM" id="SSF47384">
    <property type="entry name" value="Homodimeric domain of signal transducing histidine kinase"/>
    <property type="match status" value="1"/>
</dbReference>
<evidence type="ECO:0000256" key="2">
    <source>
        <dbReference type="ARBA" id="ARBA00004236"/>
    </source>
</evidence>
<comment type="caution">
    <text evidence="15">The sequence shown here is derived from an EMBL/GenBank/DDBJ whole genome shotgun (WGS) entry which is preliminary data.</text>
</comment>
<dbReference type="PANTHER" id="PTHR45436">
    <property type="entry name" value="SENSOR HISTIDINE KINASE YKOH"/>
    <property type="match status" value="1"/>
</dbReference>
<dbReference type="InterPro" id="IPR036890">
    <property type="entry name" value="HATPase_C_sf"/>
</dbReference>
<keyword evidence="7" id="KW-0418">Kinase</keyword>
<dbReference type="Pfam" id="PF00512">
    <property type="entry name" value="HisKA"/>
    <property type="match status" value="1"/>
</dbReference>
<keyword evidence="9" id="KW-0902">Two-component regulatory system</keyword>
<evidence type="ECO:0000259" key="14">
    <source>
        <dbReference type="PROSITE" id="PS50885"/>
    </source>
</evidence>
<dbReference type="InterPro" id="IPR004358">
    <property type="entry name" value="Sig_transdc_His_kin-like_C"/>
</dbReference>
<feature type="transmembrane region" description="Helical" evidence="12">
    <location>
        <begin position="155"/>
        <end position="178"/>
    </location>
</feature>
<feature type="region of interest" description="Disordered" evidence="11">
    <location>
        <begin position="428"/>
        <end position="455"/>
    </location>
</feature>
<evidence type="ECO:0000256" key="6">
    <source>
        <dbReference type="ARBA" id="ARBA00022692"/>
    </source>
</evidence>
<dbReference type="PANTHER" id="PTHR45436:SF5">
    <property type="entry name" value="SENSOR HISTIDINE KINASE TRCS"/>
    <property type="match status" value="1"/>
</dbReference>
<dbReference type="EC" id="2.7.13.3" evidence="3"/>
<dbReference type="PROSITE" id="PS50109">
    <property type="entry name" value="HIS_KIN"/>
    <property type="match status" value="1"/>
</dbReference>
<keyword evidence="8 12" id="KW-1133">Transmembrane helix</keyword>
<dbReference type="Pfam" id="PF02518">
    <property type="entry name" value="HATPase_c"/>
    <property type="match status" value="1"/>
</dbReference>
<name>A0ABX1JAY8_9PSEU</name>
<dbReference type="InterPro" id="IPR036097">
    <property type="entry name" value="HisK_dim/P_sf"/>
</dbReference>
<keyword evidence="4" id="KW-0597">Phosphoprotein</keyword>
<keyword evidence="10 12" id="KW-0472">Membrane</keyword>
<evidence type="ECO:0000256" key="7">
    <source>
        <dbReference type="ARBA" id="ARBA00022777"/>
    </source>
</evidence>
<keyword evidence="16" id="KW-1185">Reference proteome</keyword>
<evidence type="ECO:0000256" key="9">
    <source>
        <dbReference type="ARBA" id="ARBA00023012"/>
    </source>
</evidence>
<dbReference type="Gene3D" id="3.30.565.10">
    <property type="entry name" value="Histidine kinase-like ATPase, C-terminal domain"/>
    <property type="match status" value="1"/>
</dbReference>
<comment type="subcellular location">
    <subcellularLocation>
        <location evidence="2">Cell membrane</location>
    </subcellularLocation>
</comment>
<dbReference type="CDD" id="cd00075">
    <property type="entry name" value="HATPase"/>
    <property type="match status" value="1"/>
</dbReference>
<evidence type="ECO:0000256" key="10">
    <source>
        <dbReference type="ARBA" id="ARBA00023136"/>
    </source>
</evidence>
<evidence type="ECO:0000259" key="13">
    <source>
        <dbReference type="PROSITE" id="PS50109"/>
    </source>
</evidence>
<dbReference type="Gene3D" id="6.10.340.10">
    <property type="match status" value="1"/>
</dbReference>
<dbReference type="InterPro" id="IPR003661">
    <property type="entry name" value="HisK_dim/P_dom"/>
</dbReference>
<feature type="domain" description="HAMP" evidence="14">
    <location>
        <begin position="175"/>
        <end position="227"/>
    </location>
</feature>
<evidence type="ECO:0000256" key="12">
    <source>
        <dbReference type="SAM" id="Phobius"/>
    </source>
</evidence>
<protein>
    <recommendedName>
        <fullName evidence="3">histidine kinase</fullName>
        <ecNumber evidence="3">2.7.13.3</ecNumber>
    </recommendedName>
</protein>